<proteinExistence type="predicted"/>
<protein>
    <submittedName>
        <fullName evidence="5">GntR family transcriptional regulator</fullName>
    </submittedName>
</protein>
<feature type="domain" description="HTH gntR-type" evidence="4">
    <location>
        <begin position="11"/>
        <end position="79"/>
    </location>
</feature>
<dbReference type="Gene3D" id="1.10.10.10">
    <property type="entry name" value="Winged helix-like DNA-binding domain superfamily/Winged helix DNA-binding domain"/>
    <property type="match status" value="1"/>
</dbReference>
<evidence type="ECO:0000256" key="3">
    <source>
        <dbReference type="ARBA" id="ARBA00023163"/>
    </source>
</evidence>
<dbReference type="PROSITE" id="PS50949">
    <property type="entry name" value="HTH_GNTR"/>
    <property type="match status" value="1"/>
</dbReference>
<comment type="caution">
    <text evidence="5">The sequence shown here is derived from an EMBL/GenBank/DDBJ whole genome shotgun (WGS) entry which is preliminary data.</text>
</comment>
<evidence type="ECO:0000256" key="1">
    <source>
        <dbReference type="ARBA" id="ARBA00023015"/>
    </source>
</evidence>
<evidence type="ECO:0000313" key="6">
    <source>
        <dbReference type="Proteomes" id="UP000606653"/>
    </source>
</evidence>
<accession>A0ABQ2KWL6</accession>
<dbReference type="InterPro" id="IPR000524">
    <property type="entry name" value="Tscrpt_reg_HTH_GntR"/>
</dbReference>
<reference evidence="6" key="1">
    <citation type="journal article" date="2019" name="Int. J. Syst. Evol. Microbiol.">
        <title>The Global Catalogue of Microorganisms (GCM) 10K type strain sequencing project: providing services to taxonomists for standard genome sequencing and annotation.</title>
        <authorList>
            <consortium name="The Broad Institute Genomics Platform"/>
            <consortium name="The Broad Institute Genome Sequencing Center for Infectious Disease"/>
            <person name="Wu L."/>
            <person name="Ma J."/>
        </authorList>
    </citation>
    <scope>NUCLEOTIDE SEQUENCE [LARGE SCALE GENOMIC DNA]</scope>
    <source>
        <strain evidence="6">CGMCC 1.6964</strain>
    </source>
</reference>
<evidence type="ECO:0000259" key="4">
    <source>
        <dbReference type="PROSITE" id="PS50949"/>
    </source>
</evidence>
<dbReference type="Pfam" id="PF00392">
    <property type="entry name" value="GntR"/>
    <property type="match status" value="1"/>
</dbReference>
<dbReference type="SUPFAM" id="SSF46785">
    <property type="entry name" value="Winged helix' DNA-binding domain"/>
    <property type="match status" value="1"/>
</dbReference>
<keyword evidence="1" id="KW-0805">Transcription regulation</keyword>
<name>A0ABQ2KWL6_9BACL</name>
<dbReference type="RefSeq" id="WP_018977020.1">
    <property type="nucleotide sequence ID" value="NZ_BMLN01000002.1"/>
</dbReference>
<keyword evidence="6" id="KW-1185">Reference proteome</keyword>
<evidence type="ECO:0000313" key="5">
    <source>
        <dbReference type="EMBL" id="GGN94851.1"/>
    </source>
</evidence>
<dbReference type="SMART" id="SM00345">
    <property type="entry name" value="HTH_GNTR"/>
    <property type="match status" value="1"/>
</dbReference>
<organism evidence="5 6">
    <name type="scientific">Saccharibacillus kuerlensis</name>
    <dbReference type="NCBI Taxonomy" id="459527"/>
    <lineage>
        <taxon>Bacteria</taxon>
        <taxon>Bacillati</taxon>
        <taxon>Bacillota</taxon>
        <taxon>Bacilli</taxon>
        <taxon>Bacillales</taxon>
        <taxon>Paenibacillaceae</taxon>
        <taxon>Saccharibacillus</taxon>
    </lineage>
</organism>
<sequence>MNVTISNTSEKPIYQQIYEQISALILKGELESGYCLPPIRQAALELRVSVITVKKAWEELERTGLIHTVTGKGCFVADFTSGEMLETRDQLILKQLATDAAYYKSFGLTLEEVIELLKKVYD</sequence>
<dbReference type="PANTHER" id="PTHR38445:SF7">
    <property type="entry name" value="GNTR-FAMILY TRANSCRIPTIONAL REGULATOR"/>
    <property type="match status" value="1"/>
</dbReference>
<dbReference type="EMBL" id="BMLN01000002">
    <property type="protein sequence ID" value="GGN94851.1"/>
    <property type="molecule type" value="Genomic_DNA"/>
</dbReference>
<keyword evidence="3" id="KW-0804">Transcription</keyword>
<keyword evidence="2" id="KW-0238">DNA-binding</keyword>
<dbReference type="PANTHER" id="PTHR38445">
    <property type="entry name" value="HTH-TYPE TRANSCRIPTIONAL REPRESSOR YTRA"/>
    <property type="match status" value="1"/>
</dbReference>
<dbReference type="InterPro" id="IPR036390">
    <property type="entry name" value="WH_DNA-bd_sf"/>
</dbReference>
<evidence type="ECO:0000256" key="2">
    <source>
        <dbReference type="ARBA" id="ARBA00023125"/>
    </source>
</evidence>
<gene>
    <name evidence="5" type="ORF">GCM10010969_09960</name>
</gene>
<dbReference type="Proteomes" id="UP000606653">
    <property type="component" value="Unassembled WGS sequence"/>
</dbReference>
<dbReference type="InterPro" id="IPR036388">
    <property type="entry name" value="WH-like_DNA-bd_sf"/>
</dbReference>
<dbReference type="CDD" id="cd07377">
    <property type="entry name" value="WHTH_GntR"/>
    <property type="match status" value="1"/>
</dbReference>